<dbReference type="AlphaFoldDB" id="A0A0N5DC52"/>
<protein>
    <submittedName>
        <fullName evidence="4">Transmembrane protein</fullName>
    </submittedName>
</protein>
<dbReference type="Proteomes" id="UP000276776">
    <property type="component" value="Unassembled WGS sequence"/>
</dbReference>
<dbReference type="OrthoDB" id="5788007at2759"/>
<accession>A0A0N5DC52</accession>
<evidence type="ECO:0000256" key="1">
    <source>
        <dbReference type="SAM" id="Phobius"/>
    </source>
</evidence>
<organism evidence="4">
    <name type="scientific">Thelazia callipaeda</name>
    <name type="common">Oriental eyeworm</name>
    <name type="synonym">Parasitic nematode</name>
    <dbReference type="NCBI Taxonomy" id="103827"/>
    <lineage>
        <taxon>Eukaryota</taxon>
        <taxon>Metazoa</taxon>
        <taxon>Ecdysozoa</taxon>
        <taxon>Nematoda</taxon>
        <taxon>Chromadorea</taxon>
        <taxon>Rhabditida</taxon>
        <taxon>Spirurina</taxon>
        <taxon>Spiruromorpha</taxon>
        <taxon>Thelazioidea</taxon>
        <taxon>Thelaziidae</taxon>
        <taxon>Thelazia</taxon>
    </lineage>
</organism>
<evidence type="ECO:0000313" key="3">
    <source>
        <dbReference type="Proteomes" id="UP000276776"/>
    </source>
</evidence>
<keyword evidence="1" id="KW-0472">Membrane</keyword>
<name>A0A0N5DC52_THECL</name>
<evidence type="ECO:0000313" key="2">
    <source>
        <dbReference type="EMBL" id="VDN08470.1"/>
    </source>
</evidence>
<evidence type="ECO:0000313" key="4">
    <source>
        <dbReference type="WBParaSite" id="TCLT_0001077101-mRNA-1"/>
    </source>
</evidence>
<keyword evidence="1" id="KW-1133">Transmembrane helix</keyword>
<reference evidence="2 3" key="2">
    <citation type="submission" date="2018-11" db="EMBL/GenBank/DDBJ databases">
        <authorList>
            <consortium name="Pathogen Informatics"/>
        </authorList>
    </citation>
    <scope>NUCLEOTIDE SEQUENCE [LARGE SCALE GENOMIC DNA]</scope>
</reference>
<keyword evidence="1" id="KW-0812">Transmembrane</keyword>
<gene>
    <name evidence="2" type="ORF">TCLT_LOCUS10753</name>
</gene>
<sequence length="148" mass="16150">MSSMLSGAPGMASDYLPRHHSIYGVTESNALPQMSDDEILKPAKEIIHFDALSLLSVLQVLCSLVIFGCGVLRIIWNSKWAIGLEIIFALLVFVAGVTGICATSRRALGSAVKHVEKLRVSFDLKGTFEGISETMEKNLDRLDSKEVL</sequence>
<feature type="transmembrane region" description="Helical" evidence="1">
    <location>
        <begin position="51"/>
        <end position="76"/>
    </location>
</feature>
<dbReference type="EMBL" id="UYYF01005332">
    <property type="protein sequence ID" value="VDN08470.1"/>
    <property type="molecule type" value="Genomic_DNA"/>
</dbReference>
<feature type="transmembrane region" description="Helical" evidence="1">
    <location>
        <begin position="82"/>
        <end position="103"/>
    </location>
</feature>
<proteinExistence type="predicted"/>
<dbReference type="WBParaSite" id="TCLT_0001077101-mRNA-1">
    <property type="protein sequence ID" value="TCLT_0001077101-mRNA-1"/>
    <property type="gene ID" value="TCLT_0001077101"/>
</dbReference>
<reference evidence="4" key="1">
    <citation type="submission" date="2017-02" db="UniProtKB">
        <authorList>
            <consortium name="WormBaseParasite"/>
        </authorList>
    </citation>
    <scope>IDENTIFICATION</scope>
</reference>
<keyword evidence="3" id="KW-1185">Reference proteome</keyword>